<reference evidence="2" key="1">
    <citation type="submission" date="2020-05" db="EMBL/GenBank/DDBJ databases">
        <title>Mycena genomes resolve the evolution of fungal bioluminescence.</title>
        <authorList>
            <person name="Tsai I.J."/>
        </authorList>
    </citation>
    <scope>NUCLEOTIDE SEQUENCE</scope>
    <source>
        <strain evidence="2">110903Hualien_Pintung</strain>
    </source>
</reference>
<dbReference type="InterPro" id="IPR001810">
    <property type="entry name" value="F-box_dom"/>
</dbReference>
<dbReference type="PANTHER" id="PTHR38926">
    <property type="entry name" value="F-BOX DOMAIN CONTAINING PROTEIN, EXPRESSED"/>
    <property type="match status" value="1"/>
</dbReference>
<feature type="domain" description="F-box" evidence="1">
    <location>
        <begin position="42"/>
        <end position="84"/>
    </location>
</feature>
<evidence type="ECO:0000313" key="3">
    <source>
        <dbReference type="Proteomes" id="UP000613580"/>
    </source>
</evidence>
<dbReference type="PANTHER" id="PTHR38926:SF72">
    <property type="entry name" value="IM:7136021-RELATED"/>
    <property type="match status" value="1"/>
</dbReference>
<protein>
    <submittedName>
        <fullName evidence="2">F-box domain-containing protein</fullName>
    </submittedName>
</protein>
<name>A0A8H6TNT8_MYCCL</name>
<dbReference type="InterPro" id="IPR036047">
    <property type="entry name" value="F-box-like_dom_sf"/>
</dbReference>
<dbReference type="AlphaFoldDB" id="A0A8H6TNT8"/>
<evidence type="ECO:0000259" key="1">
    <source>
        <dbReference type="Pfam" id="PF12937"/>
    </source>
</evidence>
<dbReference type="SUPFAM" id="SSF52047">
    <property type="entry name" value="RNI-like"/>
    <property type="match status" value="1"/>
</dbReference>
<dbReference type="SUPFAM" id="SSF81383">
    <property type="entry name" value="F-box domain"/>
    <property type="match status" value="1"/>
</dbReference>
<organism evidence="2 3">
    <name type="scientific">Mycena chlorophos</name>
    <name type="common">Agaric fungus</name>
    <name type="synonym">Agaricus chlorophos</name>
    <dbReference type="NCBI Taxonomy" id="658473"/>
    <lineage>
        <taxon>Eukaryota</taxon>
        <taxon>Fungi</taxon>
        <taxon>Dikarya</taxon>
        <taxon>Basidiomycota</taxon>
        <taxon>Agaricomycotina</taxon>
        <taxon>Agaricomycetes</taxon>
        <taxon>Agaricomycetidae</taxon>
        <taxon>Agaricales</taxon>
        <taxon>Marasmiineae</taxon>
        <taxon>Mycenaceae</taxon>
        <taxon>Mycena</taxon>
    </lineage>
</organism>
<sequence length="533" mass="58845">MEASAATVRRAAIDARLAALQAEMLELKIERNTLSPISRLSTELLVDIFSHLAPALPADALVHVCRRWHELCMGVASLWACIHLKHWAPDRLLGALELSGTRPVEICIASLNWGDDGAEDAADVFGTLFLQSGRIVSLEITGRSAQMDEVMSEMWSRVEKEEFPVLESLTLQVRGESGTFNPEFVPLTAMPRLASLTLVGVPPNPDAVLPELTTFSVRNLDTDWGMAHVLRLLRGSPKLQFLTIENLPELQAFIPPFFKSPGIIRFPALERLDLRHSPQGMSELMRSMEIPPTAQVVFVAQAYSIPGFANLLEDVKQHTSAKGAPRAACVSIDYHPSTRTVLDKLVVQTYTSNPPRKTTNHVSFLVTEPDADQRRLVDVFLRATLAPAQLDGSEPGTLENLLVQYAPGVDKDTWAGLLKDGILRPKQVWLMNAASDRGALALLEALAETPHSFDSLETVQVRLPRGTAGSAPVRAALARLAKEFKDAQGEKLVCVEVLRPKPRVEEEQREEIDEWAEVSELARVEWKNVRAAK</sequence>
<accession>A0A8H6TNT8</accession>
<proteinExistence type="predicted"/>
<dbReference type="OrthoDB" id="2973840at2759"/>
<keyword evidence="3" id="KW-1185">Reference proteome</keyword>
<dbReference type="Gene3D" id="1.20.1280.50">
    <property type="match status" value="1"/>
</dbReference>
<dbReference type="EMBL" id="JACAZE010000002">
    <property type="protein sequence ID" value="KAF7321203.1"/>
    <property type="molecule type" value="Genomic_DNA"/>
</dbReference>
<evidence type="ECO:0000313" key="2">
    <source>
        <dbReference type="EMBL" id="KAF7321203.1"/>
    </source>
</evidence>
<dbReference type="Pfam" id="PF12937">
    <property type="entry name" value="F-box-like"/>
    <property type="match status" value="1"/>
</dbReference>
<comment type="caution">
    <text evidence="2">The sequence shown here is derived from an EMBL/GenBank/DDBJ whole genome shotgun (WGS) entry which is preliminary data.</text>
</comment>
<dbReference type="CDD" id="cd09917">
    <property type="entry name" value="F-box_SF"/>
    <property type="match status" value="1"/>
</dbReference>
<gene>
    <name evidence="2" type="ORF">HMN09_00208900</name>
</gene>
<dbReference type="Proteomes" id="UP000613580">
    <property type="component" value="Unassembled WGS sequence"/>
</dbReference>